<reference evidence="6" key="1">
    <citation type="submission" date="2022-07" db="EMBL/GenBank/DDBJ databases">
        <authorList>
            <person name="Macas J."/>
            <person name="Novak P."/>
            <person name="Neumann P."/>
        </authorList>
    </citation>
    <scope>NUCLEOTIDE SEQUENCE</scope>
</reference>
<dbReference type="EC" id="2.5.1.18" evidence="3"/>
<keyword evidence="1 3" id="KW-0808">Transferase</keyword>
<feature type="domain" description="GST N-terminal" evidence="4">
    <location>
        <begin position="6"/>
        <end position="85"/>
    </location>
</feature>
<dbReference type="CDD" id="cd03185">
    <property type="entry name" value="GST_C_Tau"/>
    <property type="match status" value="1"/>
</dbReference>
<dbReference type="SFLD" id="SFLDG00358">
    <property type="entry name" value="Main_(cytGST)"/>
    <property type="match status" value="1"/>
</dbReference>
<comment type="catalytic activity">
    <reaction evidence="2 3">
        <text>RX + glutathione = an S-substituted glutathione + a halide anion + H(+)</text>
        <dbReference type="Rhea" id="RHEA:16437"/>
        <dbReference type="ChEBI" id="CHEBI:15378"/>
        <dbReference type="ChEBI" id="CHEBI:16042"/>
        <dbReference type="ChEBI" id="CHEBI:17792"/>
        <dbReference type="ChEBI" id="CHEBI:57925"/>
        <dbReference type="ChEBI" id="CHEBI:90779"/>
        <dbReference type="EC" id="2.5.1.18"/>
    </reaction>
</comment>
<dbReference type="Gene3D" id="3.40.30.10">
    <property type="entry name" value="Glutaredoxin"/>
    <property type="match status" value="1"/>
</dbReference>
<dbReference type="InterPro" id="IPR010987">
    <property type="entry name" value="Glutathione-S-Trfase_C-like"/>
</dbReference>
<evidence type="ECO:0000256" key="3">
    <source>
        <dbReference type="RuleBase" id="RU369102"/>
    </source>
</evidence>
<dbReference type="PANTHER" id="PTHR11260:SF696">
    <property type="entry name" value="GLUTATHIONE TRANSFERASE"/>
    <property type="match status" value="1"/>
</dbReference>
<dbReference type="Pfam" id="PF02798">
    <property type="entry name" value="GST_N"/>
    <property type="match status" value="1"/>
</dbReference>
<dbReference type="FunFam" id="3.40.30.10:FF:000014">
    <property type="entry name" value="Tau class glutathione S-transferase"/>
    <property type="match status" value="1"/>
</dbReference>
<keyword evidence="7" id="KW-1185">Reference proteome</keyword>
<comment type="subcellular location">
    <subcellularLocation>
        <location evidence="3">Cytoplasm</location>
        <location evidence="3">Cytosol</location>
    </subcellularLocation>
</comment>
<evidence type="ECO:0000256" key="2">
    <source>
        <dbReference type="ARBA" id="ARBA00047960"/>
    </source>
</evidence>
<dbReference type="GO" id="GO:0005829">
    <property type="term" value="C:cytosol"/>
    <property type="evidence" value="ECO:0007669"/>
    <property type="project" value="UniProtKB-SubCell"/>
</dbReference>
<dbReference type="InterPro" id="IPR045073">
    <property type="entry name" value="Omega/Tau-like"/>
</dbReference>
<dbReference type="InterPro" id="IPR036249">
    <property type="entry name" value="Thioredoxin-like_sf"/>
</dbReference>
<dbReference type="SUPFAM" id="SSF47616">
    <property type="entry name" value="GST C-terminal domain-like"/>
    <property type="match status" value="1"/>
</dbReference>
<comment type="function">
    <text evidence="3">Is involved in the conjugation of reduced glutathione to a wide number of exogenous and endogenous hydrophobic electrophiles.</text>
</comment>
<dbReference type="GO" id="GO:0004364">
    <property type="term" value="F:glutathione transferase activity"/>
    <property type="evidence" value="ECO:0007669"/>
    <property type="project" value="UniProtKB-UniRule"/>
</dbReference>
<organism evidence="6 7">
    <name type="scientific">Cuscuta epithymum</name>
    <dbReference type="NCBI Taxonomy" id="186058"/>
    <lineage>
        <taxon>Eukaryota</taxon>
        <taxon>Viridiplantae</taxon>
        <taxon>Streptophyta</taxon>
        <taxon>Embryophyta</taxon>
        <taxon>Tracheophyta</taxon>
        <taxon>Spermatophyta</taxon>
        <taxon>Magnoliopsida</taxon>
        <taxon>eudicotyledons</taxon>
        <taxon>Gunneridae</taxon>
        <taxon>Pentapetalae</taxon>
        <taxon>asterids</taxon>
        <taxon>lamiids</taxon>
        <taxon>Solanales</taxon>
        <taxon>Convolvulaceae</taxon>
        <taxon>Cuscuteae</taxon>
        <taxon>Cuscuta</taxon>
        <taxon>Cuscuta subgen. Cuscuta</taxon>
    </lineage>
</organism>
<evidence type="ECO:0000259" key="5">
    <source>
        <dbReference type="PROSITE" id="PS50405"/>
    </source>
</evidence>
<name>A0AAV0D5V9_9ASTE</name>
<dbReference type="PROSITE" id="PS50404">
    <property type="entry name" value="GST_NTER"/>
    <property type="match status" value="1"/>
</dbReference>
<evidence type="ECO:0000259" key="4">
    <source>
        <dbReference type="PROSITE" id="PS50404"/>
    </source>
</evidence>
<sequence>MASEEDKVILLCTRVSMFAMRVKMALSLKDVHFESKTEDLRNKSSLLLEMNPVHKKIPVLIHNGKPVCESLIILEYLYEVWNKRTPLLPSDPYKRAQARFWADFIDKKIYEGVMAWMSKTKDGKAITEELADNLKLLEEELGGNSYFGGEGESIGFLDLVLMSYYTWLLALENDVRFNIEAQCPKLFEWGKRCLHNKAISSSLTDPLELSVFVLKMRKTSGID</sequence>
<dbReference type="GO" id="GO:0006749">
    <property type="term" value="P:glutathione metabolic process"/>
    <property type="evidence" value="ECO:0007669"/>
    <property type="project" value="InterPro"/>
</dbReference>
<dbReference type="PANTHER" id="PTHR11260">
    <property type="entry name" value="GLUTATHIONE S-TRANSFERASE, GST, SUPERFAMILY, GST DOMAIN CONTAINING"/>
    <property type="match status" value="1"/>
</dbReference>
<evidence type="ECO:0000256" key="1">
    <source>
        <dbReference type="ARBA" id="ARBA00022679"/>
    </source>
</evidence>
<dbReference type="InterPro" id="IPR036282">
    <property type="entry name" value="Glutathione-S-Trfase_C_sf"/>
</dbReference>
<dbReference type="InterPro" id="IPR004045">
    <property type="entry name" value="Glutathione_S-Trfase_N"/>
</dbReference>
<evidence type="ECO:0000313" key="6">
    <source>
        <dbReference type="EMBL" id="CAH9091041.1"/>
    </source>
</evidence>
<proteinExistence type="inferred from homology"/>
<dbReference type="AlphaFoldDB" id="A0AAV0D5V9"/>
<comment type="similarity">
    <text evidence="3">Belongs to the GST superfamily.</text>
</comment>
<dbReference type="Proteomes" id="UP001152523">
    <property type="component" value="Unassembled WGS sequence"/>
</dbReference>
<feature type="domain" description="GST C-terminal" evidence="5">
    <location>
        <begin position="91"/>
        <end position="222"/>
    </location>
</feature>
<protein>
    <recommendedName>
        <fullName evidence="3">Glutathione S-transferase</fullName>
        <ecNumber evidence="3">2.5.1.18</ecNumber>
    </recommendedName>
</protein>
<dbReference type="InterPro" id="IPR040079">
    <property type="entry name" value="Glutathione_S-Trfase"/>
</dbReference>
<accession>A0AAV0D5V9</accession>
<dbReference type="PROSITE" id="PS50405">
    <property type="entry name" value="GST_CTER"/>
    <property type="match status" value="1"/>
</dbReference>
<dbReference type="EMBL" id="CAMAPF010000066">
    <property type="protein sequence ID" value="CAH9091041.1"/>
    <property type="molecule type" value="Genomic_DNA"/>
</dbReference>
<dbReference type="Gene3D" id="1.20.1050.10">
    <property type="match status" value="1"/>
</dbReference>
<evidence type="ECO:0000313" key="7">
    <source>
        <dbReference type="Proteomes" id="UP001152523"/>
    </source>
</evidence>
<dbReference type="InterPro" id="IPR045074">
    <property type="entry name" value="GST_C_Tau"/>
</dbReference>
<dbReference type="SUPFAM" id="SSF52833">
    <property type="entry name" value="Thioredoxin-like"/>
    <property type="match status" value="1"/>
</dbReference>
<gene>
    <name evidence="6" type="ORF">CEPIT_LOCUS11508</name>
</gene>
<comment type="caution">
    <text evidence="6">The sequence shown here is derived from an EMBL/GenBank/DDBJ whole genome shotgun (WGS) entry which is preliminary data.</text>
</comment>
<keyword evidence="3" id="KW-0963">Cytoplasm</keyword>
<dbReference type="CDD" id="cd03058">
    <property type="entry name" value="GST_N_Tau"/>
    <property type="match status" value="1"/>
</dbReference>
<dbReference type="SFLD" id="SFLDG01152">
    <property type="entry name" value="Main.3:_Omega-_and_Tau-like"/>
    <property type="match status" value="1"/>
</dbReference>
<dbReference type="SFLD" id="SFLDS00019">
    <property type="entry name" value="Glutathione_Transferase_(cytos"/>
    <property type="match status" value="1"/>
</dbReference>